<dbReference type="PROSITE" id="PS51935">
    <property type="entry name" value="NLPC_P60"/>
    <property type="match status" value="1"/>
</dbReference>
<dbReference type="PANTHER" id="PTHR41533:SF1">
    <property type="entry name" value="L,D-TRANSPEPTIDASE YCBB-RELATED"/>
    <property type="match status" value="1"/>
</dbReference>
<dbReference type="Gene3D" id="1.10.101.10">
    <property type="entry name" value="PGBD-like superfamily/PGBD"/>
    <property type="match status" value="4"/>
</dbReference>
<dbReference type="Gene3D" id="3.90.1720.10">
    <property type="entry name" value="endopeptidase domain like (from Nostoc punctiforme)"/>
    <property type="match status" value="1"/>
</dbReference>
<proteinExistence type="inferred from homology"/>
<feature type="transmembrane region" description="Helical" evidence="6">
    <location>
        <begin position="29"/>
        <end position="47"/>
    </location>
</feature>
<dbReference type="InterPro" id="IPR000064">
    <property type="entry name" value="NLP_P60_dom"/>
</dbReference>
<dbReference type="SUPFAM" id="SSF54001">
    <property type="entry name" value="Cysteine proteinases"/>
    <property type="match status" value="1"/>
</dbReference>
<dbReference type="AlphaFoldDB" id="A0A385Q4L6"/>
<evidence type="ECO:0000256" key="3">
    <source>
        <dbReference type="ARBA" id="ARBA00022801"/>
    </source>
</evidence>
<keyword evidence="6" id="KW-1133">Transmembrane helix</keyword>
<organism evidence="7 8">
    <name type="scientific">Lachnoanaerobaculum umeaense</name>
    <dbReference type="NCBI Taxonomy" id="617123"/>
    <lineage>
        <taxon>Bacteria</taxon>
        <taxon>Bacillati</taxon>
        <taxon>Bacillota</taxon>
        <taxon>Clostridia</taxon>
        <taxon>Lachnospirales</taxon>
        <taxon>Lachnospiraceae</taxon>
        <taxon>Lachnoanaerobaculum</taxon>
    </lineage>
</organism>
<evidence type="ECO:0000313" key="7">
    <source>
        <dbReference type="EMBL" id="AYB00830.1"/>
    </source>
</evidence>
<evidence type="ECO:0000256" key="4">
    <source>
        <dbReference type="ARBA" id="ARBA00022807"/>
    </source>
</evidence>
<dbReference type="Pfam" id="PF00877">
    <property type="entry name" value="NLPC_P60"/>
    <property type="match status" value="1"/>
</dbReference>
<keyword evidence="6" id="KW-0812">Transmembrane</keyword>
<keyword evidence="8" id="KW-1185">Reference proteome</keyword>
<evidence type="ECO:0000256" key="2">
    <source>
        <dbReference type="ARBA" id="ARBA00022670"/>
    </source>
</evidence>
<dbReference type="EMBL" id="CP032364">
    <property type="protein sequence ID" value="AYB00830.1"/>
    <property type="molecule type" value="Genomic_DNA"/>
</dbReference>
<keyword evidence="2" id="KW-0645">Protease</keyword>
<dbReference type="OrthoDB" id="529831at2"/>
<dbReference type="InterPro" id="IPR038765">
    <property type="entry name" value="Papain-like_cys_pep_sf"/>
</dbReference>
<feature type="compositionally biased region" description="Gly residues" evidence="5">
    <location>
        <begin position="396"/>
        <end position="408"/>
    </location>
</feature>
<dbReference type="InterPro" id="IPR036365">
    <property type="entry name" value="PGBD-like_sf"/>
</dbReference>
<dbReference type="KEGG" id="lua:D4A81_07660"/>
<keyword evidence="3" id="KW-0378">Hydrolase</keyword>
<sequence>MSKKKKNEFLRSVKDKVEAIQDMDRSKKLMAGGVIGVVAIAAIIGVSSTGKSARSVATNTSISSEVETTTVEQVAAAQVMPMEKAGNEFPSLDITVETEEPRPELLEEGVQHSYIAKVQERLMQLGFMDNDEPTDYFGHVTKSAVMIFQRQNGLAQDGIIGPSTLPLLMDANAKHYAAKLGDVGEDVKRIQHRLYELGYLASAEMITGNYDEKTQEAALKLQKVNSLSEDGKVGSETMNLLYSDAIKANTLSLGEHSEVVQAIQNRLFELGYLTTSPDGTYGNDTELAVRLFQSKNDLVVDGYLGPSTRAIILSSEAKANGLSLGDQNEQVTRLQNLLAKAGYLNEDNATGYFGEITENALKRFQSNNGLSADGRAGAQTFAKLNSGGINGPSRGDSGGSSGGSSSGGSYSGSVGNMISIASSKIGSPYVWGAKGSDSFDCSGFVYWVLKQMGVGQSYLTSSGWRNPGRYTRISSFSDIQAGDIVVVSGHVGIAAGGGEVIDASSSRGRVKRSSMSGWWRNNFIVAWRIF</sequence>
<dbReference type="InterPro" id="IPR036366">
    <property type="entry name" value="PGBDSf"/>
</dbReference>
<dbReference type="InterPro" id="IPR002477">
    <property type="entry name" value="Peptidoglycan-bd-like"/>
</dbReference>
<gene>
    <name evidence="7" type="ORF">D4A81_07660</name>
</gene>
<feature type="region of interest" description="Disordered" evidence="5">
    <location>
        <begin position="383"/>
        <end position="408"/>
    </location>
</feature>
<keyword evidence="4" id="KW-0788">Thiol protease</keyword>
<protein>
    <submittedName>
        <fullName evidence="7">Peptidoglycan-binding protein</fullName>
    </submittedName>
</protein>
<evidence type="ECO:0000256" key="6">
    <source>
        <dbReference type="SAM" id="Phobius"/>
    </source>
</evidence>
<dbReference type="Pfam" id="PF01471">
    <property type="entry name" value="PG_binding_1"/>
    <property type="match status" value="4"/>
</dbReference>
<reference evidence="7 8" key="1">
    <citation type="submission" date="2018-09" db="EMBL/GenBank/DDBJ databases">
        <title>Genome sequencing of Lachnoanaerobaculum umeaense DSM 23576.</title>
        <authorList>
            <person name="Kook J.-K."/>
            <person name="Park S.-N."/>
            <person name="Lim Y.K."/>
        </authorList>
    </citation>
    <scope>NUCLEOTIDE SEQUENCE [LARGE SCALE GENOMIC DNA]</scope>
    <source>
        <strain evidence="8">DSM 23576 \ CCUG 58757</strain>
    </source>
</reference>
<evidence type="ECO:0000313" key="8">
    <source>
        <dbReference type="Proteomes" id="UP000265562"/>
    </source>
</evidence>
<dbReference type="InterPro" id="IPR052905">
    <property type="entry name" value="LD-transpeptidase_YkuD-like"/>
</dbReference>
<dbReference type="RefSeq" id="WP_111524731.1">
    <property type="nucleotide sequence ID" value="NZ_CP032364.1"/>
</dbReference>
<comment type="similarity">
    <text evidence="1">Belongs to the peptidase C40 family.</text>
</comment>
<evidence type="ECO:0000256" key="1">
    <source>
        <dbReference type="ARBA" id="ARBA00007074"/>
    </source>
</evidence>
<dbReference type="PANTHER" id="PTHR41533">
    <property type="entry name" value="L,D-TRANSPEPTIDASE HI_1667-RELATED"/>
    <property type="match status" value="1"/>
</dbReference>
<name>A0A385Q4L6_9FIRM</name>
<evidence type="ECO:0000256" key="5">
    <source>
        <dbReference type="SAM" id="MobiDB-lite"/>
    </source>
</evidence>
<dbReference type="SUPFAM" id="SSF47090">
    <property type="entry name" value="PGBD-like"/>
    <property type="match status" value="4"/>
</dbReference>
<keyword evidence="6" id="KW-0472">Membrane</keyword>
<dbReference type="Proteomes" id="UP000265562">
    <property type="component" value="Chromosome"/>
</dbReference>
<dbReference type="GO" id="GO:0008234">
    <property type="term" value="F:cysteine-type peptidase activity"/>
    <property type="evidence" value="ECO:0007669"/>
    <property type="project" value="UniProtKB-KW"/>
</dbReference>
<accession>A0A385Q4L6</accession>
<dbReference type="GO" id="GO:0006508">
    <property type="term" value="P:proteolysis"/>
    <property type="evidence" value="ECO:0007669"/>
    <property type="project" value="UniProtKB-KW"/>
</dbReference>